<dbReference type="Proteomes" id="UP000837803">
    <property type="component" value="Unassembled WGS sequence"/>
</dbReference>
<evidence type="ECO:0000313" key="3">
    <source>
        <dbReference type="EMBL" id="CAH1001637.1"/>
    </source>
</evidence>
<dbReference type="Gene3D" id="1.50.10.10">
    <property type="match status" value="1"/>
</dbReference>
<keyword evidence="1" id="KW-0378">Hydrolase</keyword>
<dbReference type="SUPFAM" id="SSF48208">
    <property type="entry name" value="Six-hairpin glycosidases"/>
    <property type="match status" value="1"/>
</dbReference>
<name>A0ABN8F9K5_9BACT</name>
<accession>A0ABN8F9K5</accession>
<feature type="signal peptide" evidence="2">
    <location>
        <begin position="1"/>
        <end position="22"/>
    </location>
</feature>
<dbReference type="PANTHER" id="PTHR33886">
    <property type="entry name" value="UNSATURATED RHAMNOGALACTURONAN HYDROLASE (EUROFUNG)"/>
    <property type="match status" value="1"/>
</dbReference>
<evidence type="ECO:0000313" key="4">
    <source>
        <dbReference type="Proteomes" id="UP000837803"/>
    </source>
</evidence>
<dbReference type="PANTHER" id="PTHR33886:SF8">
    <property type="entry name" value="UNSATURATED RHAMNOGALACTURONAN HYDROLASE (EUROFUNG)"/>
    <property type="match status" value="1"/>
</dbReference>
<dbReference type="InterPro" id="IPR052043">
    <property type="entry name" value="PolySaccharide_Degr_Enz"/>
</dbReference>
<dbReference type="InterPro" id="IPR012341">
    <property type="entry name" value="6hp_glycosidase-like_sf"/>
</dbReference>
<feature type="chain" id="PRO_5047239003" description="Glycosyl hydrolase family 88" evidence="2">
    <location>
        <begin position="23"/>
        <end position="564"/>
    </location>
</feature>
<dbReference type="EMBL" id="CAKLPZ010000003">
    <property type="protein sequence ID" value="CAH1001637.1"/>
    <property type="molecule type" value="Genomic_DNA"/>
</dbReference>
<keyword evidence="4" id="KW-1185">Reference proteome</keyword>
<comment type="caution">
    <text evidence="3">The sequence shown here is derived from an EMBL/GenBank/DDBJ whole genome shotgun (WGS) entry which is preliminary data.</text>
</comment>
<organism evidence="3 4">
    <name type="scientific">Neolewinella maritima</name>
    <dbReference type="NCBI Taxonomy" id="1383882"/>
    <lineage>
        <taxon>Bacteria</taxon>
        <taxon>Pseudomonadati</taxon>
        <taxon>Bacteroidota</taxon>
        <taxon>Saprospiria</taxon>
        <taxon>Saprospirales</taxon>
        <taxon>Lewinellaceae</taxon>
        <taxon>Neolewinella</taxon>
    </lineage>
</organism>
<sequence length="564" mass="62666">MVISFRLFYFSFALLLGLPASAVTAQAPPAPKELVARVFSMVERNTRFELDYGGGSEPQEKIYLFDADYQQEGQTIDSSYTISWTFSTRADDLRIGLSGYPADLELYIDDERISSTHVGAGAPVRLDYSYSTFERQLPLPARYADGQPHQLEVRALTFDPATTQRQLFLSFLAPNGTSVGGVAQAVPVGEASYPYRWCSGRTDWRAPTFPELPESGEQLDWSDFRYFTGALLAALGDAEHYFDQSAYGEYVDRHHRYFFDHRAEVLEHRATYGHRGGLFNHYARFRMLDDFGPQGVSLAERLSDAAPHTNNTESTQASQLVHAIAQQILTGVPRLADGTLCRITPDSFTVQSDDLFMANLFSLRAGLALGREDLLEDALLQSVNFSSYLTDAETGLYRHAYSTKTEDQSTTIWGRGMGWTMVVDAMLLQRLGDRQDERIEQIRRSFVARCEALLPYQAADGRWHQVITDPTTYLETSATAMFTYALATGYREGWLPEPRFSEAALRGYAGMSSQIAADGTVEGIVSGTPILPSPAAYNGHPTRTNDPRGIGAIIWAALAVDALD</sequence>
<evidence type="ECO:0000256" key="1">
    <source>
        <dbReference type="ARBA" id="ARBA00022801"/>
    </source>
</evidence>
<reference evidence="3" key="1">
    <citation type="submission" date="2021-12" db="EMBL/GenBank/DDBJ databases">
        <authorList>
            <person name="Rodrigo-Torres L."/>
            <person name="Arahal R. D."/>
            <person name="Lucena T."/>
        </authorList>
    </citation>
    <scope>NUCLEOTIDE SEQUENCE</scope>
    <source>
        <strain evidence="3">CECT 8419</strain>
    </source>
</reference>
<dbReference type="InterPro" id="IPR008928">
    <property type="entry name" value="6-hairpin_glycosidase_sf"/>
</dbReference>
<keyword evidence="2" id="KW-0732">Signal</keyword>
<gene>
    <name evidence="3" type="ORF">LEM8419_02542</name>
</gene>
<evidence type="ECO:0008006" key="5">
    <source>
        <dbReference type="Google" id="ProtNLM"/>
    </source>
</evidence>
<dbReference type="RefSeq" id="WP_238751486.1">
    <property type="nucleotide sequence ID" value="NZ_CAKLPZ010000003.1"/>
</dbReference>
<evidence type="ECO:0000256" key="2">
    <source>
        <dbReference type="SAM" id="SignalP"/>
    </source>
</evidence>
<dbReference type="Pfam" id="PF07470">
    <property type="entry name" value="Glyco_hydro_88"/>
    <property type="match status" value="1"/>
</dbReference>
<dbReference type="InterPro" id="IPR010905">
    <property type="entry name" value="Glyco_hydro_88"/>
</dbReference>
<protein>
    <recommendedName>
        <fullName evidence="5">Glycosyl hydrolase family 88</fullName>
    </recommendedName>
</protein>
<proteinExistence type="predicted"/>